<dbReference type="AlphaFoldDB" id="J3MXH3"/>
<keyword evidence="3" id="KW-1185">Reference proteome</keyword>
<dbReference type="Proteomes" id="UP000006038">
    <property type="component" value="Chromosome 9"/>
</dbReference>
<evidence type="ECO:0000313" key="2">
    <source>
        <dbReference type="EnsemblPlants" id="OB09G17020.1"/>
    </source>
</evidence>
<dbReference type="EnsemblPlants" id="OB09G17020.1">
    <property type="protein sequence ID" value="OB09G17020.1"/>
    <property type="gene ID" value="OB09G17020"/>
</dbReference>
<dbReference type="Gramene" id="OB09G17020.1">
    <property type="protein sequence ID" value="OB09G17020.1"/>
    <property type="gene ID" value="OB09G17020"/>
</dbReference>
<evidence type="ECO:0000256" key="1">
    <source>
        <dbReference type="SAM" id="SignalP"/>
    </source>
</evidence>
<proteinExistence type="predicted"/>
<reference evidence="2" key="2">
    <citation type="submission" date="2013-04" db="UniProtKB">
        <authorList>
            <consortium name="EnsemblPlants"/>
        </authorList>
    </citation>
    <scope>IDENTIFICATION</scope>
</reference>
<accession>J3MXH3</accession>
<feature type="signal peptide" evidence="1">
    <location>
        <begin position="1"/>
        <end position="28"/>
    </location>
</feature>
<name>J3MXH3_ORYBR</name>
<reference evidence="2" key="1">
    <citation type="journal article" date="2013" name="Nat. Commun.">
        <title>Whole-genome sequencing of Oryza brachyantha reveals mechanisms underlying Oryza genome evolution.</title>
        <authorList>
            <person name="Chen J."/>
            <person name="Huang Q."/>
            <person name="Gao D."/>
            <person name="Wang J."/>
            <person name="Lang Y."/>
            <person name="Liu T."/>
            <person name="Li B."/>
            <person name="Bai Z."/>
            <person name="Luis Goicoechea J."/>
            <person name="Liang C."/>
            <person name="Chen C."/>
            <person name="Zhang W."/>
            <person name="Sun S."/>
            <person name="Liao Y."/>
            <person name="Zhang X."/>
            <person name="Yang L."/>
            <person name="Song C."/>
            <person name="Wang M."/>
            <person name="Shi J."/>
            <person name="Liu G."/>
            <person name="Liu J."/>
            <person name="Zhou H."/>
            <person name="Zhou W."/>
            <person name="Yu Q."/>
            <person name="An N."/>
            <person name="Chen Y."/>
            <person name="Cai Q."/>
            <person name="Wang B."/>
            <person name="Liu B."/>
            <person name="Min J."/>
            <person name="Huang Y."/>
            <person name="Wu H."/>
            <person name="Li Z."/>
            <person name="Zhang Y."/>
            <person name="Yin Y."/>
            <person name="Song W."/>
            <person name="Jiang J."/>
            <person name="Jackson S.A."/>
            <person name="Wing R.A."/>
            <person name="Wang J."/>
            <person name="Chen M."/>
        </authorList>
    </citation>
    <scope>NUCLEOTIDE SEQUENCE [LARGE SCALE GENOMIC DNA]</scope>
    <source>
        <strain evidence="2">cv. IRGC 101232</strain>
    </source>
</reference>
<evidence type="ECO:0008006" key="4">
    <source>
        <dbReference type="Google" id="ProtNLM"/>
    </source>
</evidence>
<sequence length="102" mass="10557">MCQPIYLFFSFSLSLFSFSPFSLNPCRTTTMTVVKDAARAGGGRRAAASVWVGSGLRTVTGSDVDLDGDFEGRTAATTGQARGGLDGGGGWVVGRWTAAGDV</sequence>
<protein>
    <recommendedName>
        <fullName evidence="4">Secreted protein</fullName>
    </recommendedName>
</protein>
<keyword evidence="1" id="KW-0732">Signal</keyword>
<dbReference type="HOGENOM" id="CLU_2281800_0_0_1"/>
<organism evidence="2">
    <name type="scientific">Oryza brachyantha</name>
    <name type="common">malo sina</name>
    <dbReference type="NCBI Taxonomy" id="4533"/>
    <lineage>
        <taxon>Eukaryota</taxon>
        <taxon>Viridiplantae</taxon>
        <taxon>Streptophyta</taxon>
        <taxon>Embryophyta</taxon>
        <taxon>Tracheophyta</taxon>
        <taxon>Spermatophyta</taxon>
        <taxon>Magnoliopsida</taxon>
        <taxon>Liliopsida</taxon>
        <taxon>Poales</taxon>
        <taxon>Poaceae</taxon>
        <taxon>BOP clade</taxon>
        <taxon>Oryzoideae</taxon>
        <taxon>Oryzeae</taxon>
        <taxon>Oryzinae</taxon>
        <taxon>Oryza</taxon>
    </lineage>
</organism>
<feature type="chain" id="PRO_5003774314" description="Secreted protein" evidence="1">
    <location>
        <begin position="29"/>
        <end position="102"/>
    </location>
</feature>
<evidence type="ECO:0000313" key="3">
    <source>
        <dbReference type="Proteomes" id="UP000006038"/>
    </source>
</evidence>